<reference evidence="4" key="8">
    <citation type="journal article" date="2015" name="Appl. Microbiol. Biotechnol.">
        <title>Characterisation of the genes involved in the biosynthesis and attachment of the aminodeoxysugar D-forosamine in the auricin gene cluster of Streptomyces aureofaciens CCM3239.</title>
        <authorList>
            <person name="Bekeova C."/>
            <person name="Rehakova A."/>
            <person name="Feckova L."/>
            <person name="Vlckova S."/>
            <person name="Novakova R."/>
            <person name="Mingyar E."/>
            <person name="Kormanec J."/>
        </authorList>
    </citation>
    <scope>NUCLEOTIDE SEQUENCE</scope>
    <source>
        <strain evidence="4">CCM3239</strain>
        <plasmid evidence="4">pSA3239</plasmid>
    </source>
</reference>
<evidence type="ECO:0000256" key="2">
    <source>
        <dbReference type="ARBA" id="ARBA00022801"/>
    </source>
</evidence>
<geneLocation type="plasmid" evidence="4">
    <name>pSA3239</name>
</geneLocation>
<reference evidence="4" key="5">
    <citation type="journal article" date="2011" name="Microbiology">
        <title>The role of two SARP family transcriptional regulators in regulation of the auricin gene cluster in Streptomyces aureofaciens CCM 3239.</title>
        <authorList>
            <person name="Novakova R."/>
            <person name="Rehakova A."/>
            <person name="Kutas P."/>
            <person name="Feckova L."/>
            <person name="Kormanec J."/>
        </authorList>
    </citation>
    <scope>NUCLEOTIDE SEQUENCE</scope>
    <source>
        <strain evidence="4">CCM3239</strain>
        <plasmid evidence="4">pSA3239</plasmid>
    </source>
</reference>
<keyword evidence="2" id="KW-0378">Hydrolase</keyword>
<dbReference type="SUPFAM" id="SSF53474">
    <property type="entry name" value="alpha/beta-Hydrolases"/>
    <property type="match status" value="1"/>
</dbReference>
<organism evidence="4">
    <name type="scientific">Kitasatospora aureofaciens</name>
    <name type="common">Streptomyces aureofaciens</name>
    <dbReference type="NCBI Taxonomy" id="1894"/>
    <lineage>
        <taxon>Bacteria</taxon>
        <taxon>Bacillati</taxon>
        <taxon>Actinomycetota</taxon>
        <taxon>Actinomycetes</taxon>
        <taxon>Kitasatosporales</taxon>
        <taxon>Streptomycetaceae</taxon>
        <taxon>Kitasatospora</taxon>
    </lineage>
</organism>
<keyword evidence="4" id="KW-0614">Plasmid</keyword>
<dbReference type="AlphaFoldDB" id="A0A068L7P5"/>
<reference evidence="4" key="6">
    <citation type="journal article" date="2013" name="FEMS Microbiol. Lett.">
        <title>The gene cluster aur1 for the angucycline antibiotic auricin is located on a large linear plasmid pSA3239 in Streptomyces aureofaciens CCM 3239.</title>
        <authorList>
            <person name="Novakova R."/>
            <person name="Knirschova R."/>
            <person name="Farkasovsky M."/>
            <person name="Feckova L."/>
            <person name="Rehakova A."/>
            <person name="Mingyar E."/>
            <person name="Kormanec J."/>
        </authorList>
    </citation>
    <scope>NUCLEOTIDE SEQUENCE</scope>
    <source>
        <strain evidence="4">CCM3239</strain>
        <plasmid evidence="4">pSA3239</plasmid>
    </source>
</reference>
<proteinExistence type="inferred from homology"/>
<dbReference type="InterPro" id="IPR012223">
    <property type="entry name" value="TEII"/>
</dbReference>
<evidence type="ECO:0000259" key="3">
    <source>
        <dbReference type="SMART" id="SM00824"/>
    </source>
</evidence>
<dbReference type="InterPro" id="IPR029058">
    <property type="entry name" value="AB_hydrolase_fold"/>
</dbReference>
<evidence type="ECO:0000256" key="1">
    <source>
        <dbReference type="ARBA" id="ARBA00007169"/>
    </source>
</evidence>
<dbReference type="InterPro" id="IPR020802">
    <property type="entry name" value="TesA-like"/>
</dbReference>
<accession>A0A068L7P5</accession>
<dbReference type="GO" id="GO:0016787">
    <property type="term" value="F:hydrolase activity"/>
    <property type="evidence" value="ECO:0007669"/>
    <property type="project" value="UniProtKB-KW"/>
</dbReference>
<comment type="similarity">
    <text evidence="1">Belongs to the thioesterase family.</text>
</comment>
<reference evidence="4" key="4">
    <citation type="journal article" date="2010" name="Microbiology">
        <title>The role of the TetR-family transcriptional regulator Aur1R in negative regulation of the auricin gene cluster in Streptomyces aureofaciens CCM 3239.</title>
        <authorList>
            <person name="Novakova R."/>
            <person name="Kutas P."/>
            <person name="Feckova L."/>
            <person name="Kormanec J."/>
        </authorList>
    </citation>
    <scope>NUCLEOTIDE SEQUENCE</scope>
    <source>
        <strain evidence="4">CCM3239</strain>
        <plasmid evidence="4">pSA3239</plasmid>
    </source>
</reference>
<dbReference type="Gene3D" id="3.40.50.1820">
    <property type="entry name" value="alpha/beta hydrolase"/>
    <property type="match status" value="1"/>
</dbReference>
<dbReference type="GO" id="GO:0008610">
    <property type="term" value="P:lipid biosynthetic process"/>
    <property type="evidence" value="ECO:0007669"/>
    <property type="project" value="TreeGrafter"/>
</dbReference>
<feature type="domain" description="Thioesterase TesA-like" evidence="3">
    <location>
        <begin position="29"/>
        <end position="251"/>
    </location>
</feature>
<dbReference type="Pfam" id="PF00975">
    <property type="entry name" value="Thioesterase"/>
    <property type="match status" value="1"/>
</dbReference>
<sequence length="261" mass="28363">MTAPTGTRRDPWIRRFHPTAHPPTAPVLVVLPHAGGNASFYFPFSRDLAAHAEVLTVQYPGRQERLGETGPDTVDGLVDGVERALLPWRERPVVLFGHSMGAVLAFELARRWERAGEGPRGLVLSGRRSPLAHREEAALHLQGDDALIGQLTALVGTDAGLLADPEFRELILPSLRSDYKAVETYRYEPGPPLRTAMSVLCGESDPRASVAEAMGWRELTGAAFTFRSFPGGHFYLAERHADVVRAVAEDLASFVPAPASG</sequence>
<reference evidence="4" key="3">
    <citation type="journal article" date="2010" name="Folia Microbiol. (Praha)">
        <title>Identification and characterization of an indigoidine-like gene for a blue pigment biosynthesis in Streptomyces aureofaciens CCM 3239.</title>
        <authorList>
            <person name="Novakova R."/>
            <person name="Odnogova Z."/>
            <person name="Kutas P."/>
            <person name="Feckova L."/>
            <person name="Kormanec J."/>
        </authorList>
    </citation>
    <scope>NUCLEOTIDE SEQUENCE</scope>
    <source>
        <strain evidence="4">CCM3239</strain>
        <plasmid evidence="4">pSA3239</plasmid>
    </source>
</reference>
<reference evidence="4" key="7">
    <citation type="journal article" date="2014" name="Appl. Microbiol. Biotechnol.">
        <title>Intriguing properties of the angucycline antibiotic auricin and complex regulation of its biosynthesis.</title>
        <authorList>
            <person name="Kormanec J."/>
            <person name="Novakova R."/>
            <person name="Mingyar E."/>
            <person name="Feckova L."/>
        </authorList>
    </citation>
    <scope>NUCLEOTIDE SEQUENCE</scope>
    <source>
        <strain evidence="4">CCM3239</strain>
        <plasmid evidence="4">pSA3239</plasmid>
    </source>
</reference>
<evidence type="ECO:0000313" key="4">
    <source>
        <dbReference type="EMBL" id="AIE41919.1"/>
    </source>
</evidence>
<name>A0A068L7P5_KITAU</name>
<dbReference type="InterPro" id="IPR001031">
    <property type="entry name" value="Thioesterase"/>
</dbReference>
<dbReference type="SMART" id="SM00824">
    <property type="entry name" value="PKS_TE"/>
    <property type="match status" value="1"/>
</dbReference>
<dbReference type="PANTHER" id="PTHR11487:SF0">
    <property type="entry name" value="S-ACYL FATTY ACID SYNTHASE THIOESTERASE, MEDIUM CHAIN"/>
    <property type="match status" value="1"/>
</dbReference>
<reference evidence="4" key="1">
    <citation type="journal article" date="2002" name="Gene">
        <title>Cloning and characterization of a polyketide synthase gene cluster involved in biosynthesis of a proposed angucycline-like polyketide auricin in Streptomyces aureofaciens CCM 3239.</title>
        <authorList>
            <person name="Novakova R."/>
            <person name="Bistakova J."/>
            <person name="Homerova D."/>
            <person name="Rezuchova B."/>
            <person name="Kormanec J."/>
        </authorList>
    </citation>
    <scope>NUCLEOTIDE SEQUENCE</scope>
    <source>
        <strain evidence="4">CCM3239</strain>
        <plasmid evidence="4">pSA3239</plasmid>
    </source>
</reference>
<protein>
    <submittedName>
        <fullName evidence="4">Thioesterase</fullName>
    </submittedName>
</protein>
<dbReference type="EMBL" id="KJ396772">
    <property type="protein sequence ID" value="AIE41919.1"/>
    <property type="molecule type" value="Genomic_DNA"/>
</dbReference>
<reference evidence="4" key="2">
    <citation type="journal article" date="2005" name="Microbiology">
        <title>Characterization of a regulatory gene essential for the production of the angucycline-like polyketide antibiotic auricin in Streptomyces aureofaciens CCM 3239.</title>
        <authorList>
            <person name="Novakova R."/>
            <person name="Homerova D."/>
            <person name="Feckova L."/>
            <person name="Kormanec J."/>
        </authorList>
    </citation>
    <scope>NUCLEOTIDE SEQUENCE</scope>
    <source>
        <strain evidence="4">CCM3239</strain>
        <plasmid evidence="4">pSA3239</plasmid>
    </source>
</reference>
<dbReference type="PANTHER" id="PTHR11487">
    <property type="entry name" value="THIOESTERASE"/>
    <property type="match status" value="1"/>
</dbReference>